<reference evidence="1 2" key="1">
    <citation type="submission" date="2022-04" db="EMBL/GenBank/DDBJ databases">
        <title>Positive selection, recombination, and allopatry shape intraspecific diversity of widespread and dominant cyanobacteria.</title>
        <authorList>
            <person name="Wei J."/>
            <person name="Shu W."/>
            <person name="Hu C."/>
        </authorList>
    </citation>
    <scope>NUCLEOTIDE SEQUENCE [LARGE SCALE GENOMIC DNA]</scope>
    <source>
        <strain evidence="1 2">GB2-A5</strain>
    </source>
</reference>
<accession>A0ABV0JRB0</accession>
<dbReference type="EMBL" id="JAMPKK010000035">
    <property type="protein sequence ID" value="MEP0866006.1"/>
    <property type="molecule type" value="Genomic_DNA"/>
</dbReference>
<keyword evidence="2" id="KW-1185">Reference proteome</keyword>
<sequence>MRRLLYENSVSYKGHLIIPFVFGMANGEHIYSYTLLSELGHKGKFHKVENPASIYSSRIAGIIDVAKEHLDEHSDIVSMGDYFKSRYIYHNNLIIVYQLSEKYFYDHYKPEGLNNVAAPKIFTSDRECINWIKRGLDSSQINQEV</sequence>
<dbReference type="RefSeq" id="WP_190418050.1">
    <property type="nucleotide sequence ID" value="NZ_JAMPKK010000035.1"/>
</dbReference>
<evidence type="ECO:0000313" key="2">
    <source>
        <dbReference type="Proteomes" id="UP001442494"/>
    </source>
</evidence>
<proteinExistence type="predicted"/>
<comment type="caution">
    <text evidence="1">The sequence shown here is derived from an EMBL/GenBank/DDBJ whole genome shotgun (WGS) entry which is preliminary data.</text>
</comment>
<evidence type="ECO:0000313" key="1">
    <source>
        <dbReference type="EMBL" id="MEP0866006.1"/>
    </source>
</evidence>
<protein>
    <submittedName>
        <fullName evidence="1">Uncharacterized protein</fullName>
    </submittedName>
</protein>
<dbReference type="Proteomes" id="UP001442494">
    <property type="component" value="Unassembled WGS sequence"/>
</dbReference>
<gene>
    <name evidence="1" type="ORF">NDI37_16175</name>
</gene>
<name>A0ABV0JRB0_9CYAN</name>
<organism evidence="1 2">
    <name type="scientific">Funiculus sociatus GB2-A5</name>
    <dbReference type="NCBI Taxonomy" id="2933946"/>
    <lineage>
        <taxon>Bacteria</taxon>
        <taxon>Bacillati</taxon>
        <taxon>Cyanobacteriota</taxon>
        <taxon>Cyanophyceae</taxon>
        <taxon>Coleofasciculales</taxon>
        <taxon>Coleofasciculaceae</taxon>
        <taxon>Funiculus</taxon>
    </lineage>
</organism>